<dbReference type="PIRSF" id="PIRSF024492">
    <property type="entry name" value="UCP024492"/>
    <property type="match status" value="1"/>
</dbReference>
<dbReference type="Proteomes" id="UP000292445">
    <property type="component" value="Unassembled WGS sequence"/>
</dbReference>
<organism evidence="1 2">
    <name type="scientific">Pigmentiphaga kullae</name>
    <dbReference type="NCBI Taxonomy" id="151784"/>
    <lineage>
        <taxon>Bacteria</taxon>
        <taxon>Pseudomonadati</taxon>
        <taxon>Pseudomonadota</taxon>
        <taxon>Betaproteobacteria</taxon>
        <taxon>Burkholderiales</taxon>
        <taxon>Alcaligenaceae</taxon>
        <taxon>Pigmentiphaga</taxon>
    </lineage>
</organism>
<name>A0A4Q7NET8_9BURK</name>
<gene>
    <name evidence="1" type="ORF">EV675_4201</name>
</gene>
<dbReference type="PANTHER" id="PTHR39337">
    <property type="entry name" value="BLR5642 PROTEIN"/>
    <property type="match status" value="1"/>
</dbReference>
<proteinExistence type="predicted"/>
<dbReference type="RefSeq" id="WP_130360267.1">
    <property type="nucleotide sequence ID" value="NZ_SGXC01000002.1"/>
</dbReference>
<protein>
    <submittedName>
        <fullName evidence="1">Uncharacterized protein DUF488</fullName>
    </submittedName>
</protein>
<reference evidence="1 2" key="1">
    <citation type="submission" date="2019-02" db="EMBL/GenBank/DDBJ databases">
        <title>Genomic Encyclopedia of Type Strains, Phase IV (KMG-IV): sequencing the most valuable type-strain genomes for metagenomic binning, comparative biology and taxonomic classification.</title>
        <authorList>
            <person name="Goeker M."/>
        </authorList>
    </citation>
    <scope>NUCLEOTIDE SEQUENCE [LARGE SCALE GENOMIC DNA]</scope>
    <source>
        <strain evidence="1 2">K24</strain>
    </source>
</reference>
<sequence>METAGLEVWTVGHSTHSLEVFLAMLAAHDIEAIADVRRHAGSRKYPHFNPDALRHALAQAGVEYVPLPELGGRRPPLADSHNTVWRNSSFRGYADYMETDAFREGIERLLALARRRRTAIMCAEAVWWRCHRSLIADYLKVRGICVRHILGTGKSEVHPYTSAARIRDGALTYAPAA</sequence>
<dbReference type="AlphaFoldDB" id="A0A4Q7NET8"/>
<evidence type="ECO:0000313" key="1">
    <source>
        <dbReference type="EMBL" id="RZS81576.1"/>
    </source>
</evidence>
<dbReference type="EMBL" id="SGXC01000002">
    <property type="protein sequence ID" value="RZS81576.1"/>
    <property type="molecule type" value="Genomic_DNA"/>
</dbReference>
<dbReference type="PANTHER" id="PTHR39337:SF1">
    <property type="entry name" value="BLR5642 PROTEIN"/>
    <property type="match status" value="1"/>
</dbReference>
<dbReference type="OrthoDB" id="9789109at2"/>
<dbReference type="Pfam" id="PF04343">
    <property type="entry name" value="DUF488"/>
    <property type="match status" value="1"/>
</dbReference>
<dbReference type="InterPro" id="IPR014519">
    <property type="entry name" value="UCP024492"/>
</dbReference>
<evidence type="ECO:0000313" key="2">
    <source>
        <dbReference type="Proteomes" id="UP000292445"/>
    </source>
</evidence>
<accession>A0A4Q7NET8</accession>
<comment type="caution">
    <text evidence="1">The sequence shown here is derived from an EMBL/GenBank/DDBJ whole genome shotgun (WGS) entry which is preliminary data.</text>
</comment>
<keyword evidence="2" id="KW-1185">Reference proteome</keyword>
<dbReference type="InterPro" id="IPR007438">
    <property type="entry name" value="DUF488"/>
</dbReference>